<dbReference type="PANTHER" id="PTHR11109">
    <property type="entry name" value="GTP CYCLOHYDROLASE I"/>
    <property type="match status" value="1"/>
</dbReference>
<dbReference type="NCBIfam" id="NF006825">
    <property type="entry name" value="PRK09347.1-2"/>
    <property type="match status" value="1"/>
</dbReference>
<dbReference type="OrthoDB" id="9801207at2"/>
<comment type="caution">
    <text evidence="8">The sequence shown here is derived from an EMBL/GenBank/DDBJ whole genome shotgun (WGS) entry which is preliminary data.</text>
</comment>
<dbReference type="FunFam" id="3.30.1130.10:FF:000001">
    <property type="entry name" value="GTP cyclohydrolase 1"/>
    <property type="match status" value="1"/>
</dbReference>
<dbReference type="Proteomes" id="UP000054869">
    <property type="component" value="Unassembled WGS sequence"/>
</dbReference>
<keyword evidence="5 6" id="KW-0378">Hydrolase</keyword>
<organism evidence="8 9">
    <name type="scientific">Legionella lansingensis</name>
    <dbReference type="NCBI Taxonomy" id="45067"/>
    <lineage>
        <taxon>Bacteria</taxon>
        <taxon>Pseudomonadati</taxon>
        <taxon>Pseudomonadota</taxon>
        <taxon>Gammaproteobacteria</taxon>
        <taxon>Legionellales</taxon>
        <taxon>Legionellaceae</taxon>
        <taxon>Legionella</taxon>
    </lineage>
</organism>
<dbReference type="NCBIfam" id="NF006826">
    <property type="entry name" value="PRK09347.1-3"/>
    <property type="match status" value="1"/>
</dbReference>
<dbReference type="GO" id="GO:0005525">
    <property type="term" value="F:GTP binding"/>
    <property type="evidence" value="ECO:0007669"/>
    <property type="project" value="UniProtKB-KW"/>
</dbReference>
<feature type="domain" description="GTP cyclohydrolase I" evidence="7">
    <location>
        <begin position="7"/>
        <end position="174"/>
    </location>
</feature>
<dbReference type="Gene3D" id="3.30.1130.10">
    <property type="match status" value="1"/>
</dbReference>
<evidence type="ECO:0000256" key="6">
    <source>
        <dbReference type="HAMAP-Rule" id="MF_00223"/>
    </source>
</evidence>
<evidence type="ECO:0000259" key="7">
    <source>
        <dbReference type="Pfam" id="PF01227"/>
    </source>
</evidence>
<dbReference type="UniPathway" id="UPA00848">
    <property type="reaction ID" value="UER00151"/>
</dbReference>
<dbReference type="eggNOG" id="COG0302">
    <property type="taxonomic scope" value="Bacteria"/>
</dbReference>
<dbReference type="PANTHER" id="PTHR11109:SF7">
    <property type="entry name" value="GTP CYCLOHYDROLASE 1"/>
    <property type="match status" value="1"/>
</dbReference>
<keyword evidence="9" id="KW-1185">Reference proteome</keyword>
<keyword evidence="6" id="KW-0547">Nucleotide-binding</keyword>
<evidence type="ECO:0000256" key="1">
    <source>
        <dbReference type="ARBA" id="ARBA00001052"/>
    </source>
</evidence>
<dbReference type="InterPro" id="IPR018234">
    <property type="entry name" value="GTP_CycHdrlase_I_CS"/>
</dbReference>
<dbReference type="GO" id="GO:0046654">
    <property type="term" value="P:tetrahydrofolate biosynthetic process"/>
    <property type="evidence" value="ECO:0007669"/>
    <property type="project" value="UniProtKB-UniRule"/>
</dbReference>
<dbReference type="InterPro" id="IPR020602">
    <property type="entry name" value="GTP_CycHdrlase_I_dom"/>
</dbReference>
<keyword evidence="6" id="KW-0342">GTP-binding</keyword>
<keyword evidence="4 6" id="KW-0554">One-carbon metabolism</keyword>
<reference evidence="8 9" key="1">
    <citation type="submission" date="2015-11" db="EMBL/GenBank/DDBJ databases">
        <title>Genomic analysis of 38 Legionella species identifies large and diverse effector repertoires.</title>
        <authorList>
            <person name="Burstein D."/>
            <person name="Amaro F."/>
            <person name="Zusman T."/>
            <person name="Lifshitz Z."/>
            <person name="Cohen O."/>
            <person name="Gilbert J.A."/>
            <person name="Pupko T."/>
            <person name="Shuman H.A."/>
            <person name="Segal G."/>
        </authorList>
    </citation>
    <scope>NUCLEOTIDE SEQUENCE [LARGE SCALE GENOMIC DNA]</scope>
    <source>
        <strain evidence="8 9">ATCC 49751</strain>
    </source>
</reference>
<dbReference type="GO" id="GO:0003934">
    <property type="term" value="F:GTP cyclohydrolase I activity"/>
    <property type="evidence" value="ECO:0007669"/>
    <property type="project" value="UniProtKB-UniRule"/>
</dbReference>
<feature type="binding site" evidence="6">
    <location>
        <position position="146"/>
    </location>
    <ligand>
        <name>Zn(2+)</name>
        <dbReference type="ChEBI" id="CHEBI:29105"/>
    </ligand>
</feature>
<dbReference type="RefSeq" id="WP_051546130.1">
    <property type="nucleotide sequence ID" value="NZ_CAAAJD010000027.1"/>
</dbReference>
<evidence type="ECO:0000256" key="4">
    <source>
        <dbReference type="ARBA" id="ARBA00022563"/>
    </source>
</evidence>
<dbReference type="Pfam" id="PF01227">
    <property type="entry name" value="GTP_cyclohydroI"/>
    <property type="match status" value="1"/>
</dbReference>
<name>A0A0W0VIW6_9GAMM</name>
<keyword evidence="6" id="KW-0479">Metal-binding</keyword>
<dbReference type="STRING" id="45067.Llan_1977"/>
<dbReference type="InterPro" id="IPR043134">
    <property type="entry name" value="GTP-CH-I_N"/>
</dbReference>
<gene>
    <name evidence="6" type="primary">folE</name>
    <name evidence="8" type="ORF">Llan_1977</name>
</gene>
<keyword evidence="6" id="KW-0862">Zinc</keyword>
<sequence length="183" mass="20883">MNLQRVEALIQELLIEMGEDISRKGLKRTPTRFAKALEFLTSGYTEDFKTIINETYFPHNSGLVINKNIAIYSLCEHHLLPFFGICHIGYIPKHQVIGLSKLTRISQTYARRLQVQERLTEQIAKTLMEEINAIGVGVMLNCRHLCNEMRGVEQNQSVMITCSTVGNLGLSEKEFIHFITSLE</sequence>
<feature type="binding site" evidence="6">
    <location>
        <position position="75"/>
    </location>
    <ligand>
        <name>Zn(2+)</name>
        <dbReference type="ChEBI" id="CHEBI:29105"/>
    </ligand>
</feature>
<evidence type="ECO:0000256" key="3">
    <source>
        <dbReference type="ARBA" id="ARBA00008085"/>
    </source>
</evidence>
<dbReference type="HAMAP" id="MF_00223">
    <property type="entry name" value="FolE"/>
    <property type="match status" value="1"/>
</dbReference>
<dbReference type="NCBIfam" id="TIGR00063">
    <property type="entry name" value="folE"/>
    <property type="match status" value="1"/>
</dbReference>
<accession>A0A0W0VIW6</accession>
<evidence type="ECO:0000313" key="9">
    <source>
        <dbReference type="Proteomes" id="UP000054869"/>
    </source>
</evidence>
<dbReference type="EC" id="3.5.4.16" evidence="6"/>
<comment type="catalytic activity">
    <reaction evidence="1 6">
        <text>GTP + H2O = 7,8-dihydroneopterin 3'-triphosphate + formate + H(+)</text>
        <dbReference type="Rhea" id="RHEA:17473"/>
        <dbReference type="ChEBI" id="CHEBI:15377"/>
        <dbReference type="ChEBI" id="CHEBI:15378"/>
        <dbReference type="ChEBI" id="CHEBI:15740"/>
        <dbReference type="ChEBI" id="CHEBI:37565"/>
        <dbReference type="ChEBI" id="CHEBI:58462"/>
        <dbReference type="EC" id="3.5.4.16"/>
    </reaction>
</comment>
<dbReference type="EMBL" id="LNYI01000046">
    <property type="protein sequence ID" value="KTD20048.1"/>
    <property type="molecule type" value="Genomic_DNA"/>
</dbReference>
<feature type="binding site" evidence="6">
    <location>
        <position position="78"/>
    </location>
    <ligand>
        <name>Zn(2+)</name>
        <dbReference type="ChEBI" id="CHEBI:29105"/>
    </ligand>
</feature>
<dbReference type="Gene3D" id="1.10.286.10">
    <property type="match status" value="1"/>
</dbReference>
<dbReference type="AlphaFoldDB" id="A0A0W0VIW6"/>
<comment type="similarity">
    <text evidence="3 6">Belongs to the GTP cyclohydrolase I family.</text>
</comment>
<protein>
    <recommendedName>
        <fullName evidence="6">GTP cyclohydrolase 1</fullName>
        <ecNumber evidence="6">3.5.4.16</ecNumber>
    </recommendedName>
    <alternativeName>
        <fullName evidence="6">GTP cyclohydrolase I</fullName>
        <shortName evidence="6">GTP-CH-I</shortName>
    </alternativeName>
</protein>
<dbReference type="GO" id="GO:0006729">
    <property type="term" value="P:tetrahydrobiopterin biosynthetic process"/>
    <property type="evidence" value="ECO:0007669"/>
    <property type="project" value="TreeGrafter"/>
</dbReference>
<dbReference type="GO" id="GO:0005737">
    <property type="term" value="C:cytoplasm"/>
    <property type="evidence" value="ECO:0007669"/>
    <property type="project" value="TreeGrafter"/>
</dbReference>
<evidence type="ECO:0000313" key="8">
    <source>
        <dbReference type="EMBL" id="KTD20048.1"/>
    </source>
</evidence>
<dbReference type="InterPro" id="IPR043133">
    <property type="entry name" value="GTP-CH-I_C/QueF"/>
</dbReference>
<dbReference type="PATRIC" id="fig|45067.4.peg.2070"/>
<dbReference type="SUPFAM" id="SSF55620">
    <property type="entry name" value="Tetrahydrobiopterin biosynthesis enzymes-like"/>
    <property type="match status" value="1"/>
</dbReference>
<comment type="subunit">
    <text evidence="6">Homopolymer.</text>
</comment>
<dbReference type="PROSITE" id="PS00860">
    <property type="entry name" value="GTP_CYCLOHYDROL_1_2"/>
    <property type="match status" value="1"/>
</dbReference>
<proteinExistence type="inferred from homology"/>
<comment type="pathway">
    <text evidence="2 6">Cofactor biosynthesis; 7,8-dihydroneopterin triphosphate biosynthesis; 7,8-dihydroneopterin triphosphate from GTP: step 1/1.</text>
</comment>
<dbReference type="GO" id="GO:0008270">
    <property type="term" value="F:zinc ion binding"/>
    <property type="evidence" value="ECO:0007669"/>
    <property type="project" value="UniProtKB-UniRule"/>
</dbReference>
<dbReference type="GO" id="GO:0006730">
    <property type="term" value="P:one-carbon metabolic process"/>
    <property type="evidence" value="ECO:0007669"/>
    <property type="project" value="UniProtKB-UniRule"/>
</dbReference>
<dbReference type="PROSITE" id="PS00859">
    <property type="entry name" value="GTP_CYCLOHYDROL_1_1"/>
    <property type="match status" value="1"/>
</dbReference>
<evidence type="ECO:0000256" key="5">
    <source>
        <dbReference type="ARBA" id="ARBA00022801"/>
    </source>
</evidence>
<dbReference type="InterPro" id="IPR001474">
    <property type="entry name" value="GTP_CycHdrlase_I"/>
</dbReference>
<evidence type="ECO:0000256" key="2">
    <source>
        <dbReference type="ARBA" id="ARBA00005080"/>
    </source>
</evidence>